<keyword evidence="3" id="KW-1133">Transmembrane helix</keyword>
<proteinExistence type="predicted"/>
<feature type="transmembrane region" description="Helical" evidence="3">
    <location>
        <begin position="51"/>
        <end position="73"/>
    </location>
</feature>
<keyword evidence="6" id="KW-1185">Reference proteome</keyword>
<evidence type="ECO:0000256" key="1">
    <source>
        <dbReference type="SAM" id="Coils"/>
    </source>
</evidence>
<feature type="compositionally biased region" description="Low complexity" evidence="2">
    <location>
        <begin position="4994"/>
        <end position="5017"/>
    </location>
</feature>
<feature type="region of interest" description="Disordered" evidence="2">
    <location>
        <begin position="3976"/>
        <end position="4019"/>
    </location>
</feature>
<feature type="region of interest" description="Disordered" evidence="2">
    <location>
        <begin position="5835"/>
        <end position="5871"/>
    </location>
</feature>
<dbReference type="InParanoid" id="F2TZI1"/>
<feature type="compositionally biased region" description="Basic residues" evidence="2">
    <location>
        <begin position="5030"/>
        <end position="5039"/>
    </location>
</feature>
<evidence type="ECO:0000256" key="3">
    <source>
        <dbReference type="SAM" id="Phobius"/>
    </source>
</evidence>
<feature type="coiled-coil region" evidence="1">
    <location>
        <begin position="5068"/>
        <end position="5095"/>
    </location>
</feature>
<dbReference type="PANTHER" id="PTHR47236:SF4">
    <property type="entry name" value="GENE 9195-RELATED"/>
    <property type="match status" value="1"/>
</dbReference>
<feature type="compositionally biased region" description="Low complexity" evidence="2">
    <location>
        <begin position="3997"/>
        <end position="4016"/>
    </location>
</feature>
<dbReference type="STRING" id="946362.F2TZI1"/>
<gene>
    <name evidence="5" type="ORF">PTSG_01976</name>
</gene>
<feature type="compositionally biased region" description="Low complexity" evidence="2">
    <location>
        <begin position="5413"/>
        <end position="5422"/>
    </location>
</feature>
<dbReference type="SMART" id="SM01411">
    <property type="entry name" value="Ephrin_rec_like"/>
    <property type="match status" value="50"/>
</dbReference>
<feature type="region of interest" description="Disordered" evidence="2">
    <location>
        <begin position="4986"/>
        <end position="5043"/>
    </location>
</feature>
<feature type="compositionally biased region" description="Basic and acidic residues" evidence="2">
    <location>
        <begin position="5861"/>
        <end position="5871"/>
    </location>
</feature>
<dbReference type="OMA" id="DFWDYER"/>
<dbReference type="InterPro" id="IPR011641">
    <property type="entry name" value="Tyr-kin_ephrin_A/B_rcpt-like"/>
</dbReference>
<evidence type="ECO:0000256" key="2">
    <source>
        <dbReference type="SAM" id="MobiDB-lite"/>
    </source>
</evidence>
<feature type="region of interest" description="Disordered" evidence="2">
    <location>
        <begin position="3723"/>
        <end position="3743"/>
    </location>
</feature>
<feature type="region of interest" description="Disordered" evidence="2">
    <location>
        <begin position="5960"/>
        <end position="5995"/>
    </location>
</feature>
<feature type="compositionally biased region" description="Low complexity" evidence="2">
    <location>
        <begin position="14"/>
        <end position="25"/>
    </location>
</feature>
<evidence type="ECO:0000259" key="4">
    <source>
        <dbReference type="Pfam" id="PF07699"/>
    </source>
</evidence>
<dbReference type="Proteomes" id="UP000007799">
    <property type="component" value="Unassembled WGS sequence"/>
</dbReference>
<dbReference type="PANTHER" id="PTHR47236">
    <property type="entry name" value="GENE, 32742-RELATED-RELATED"/>
    <property type="match status" value="1"/>
</dbReference>
<feature type="region of interest" description="Disordered" evidence="2">
    <location>
        <begin position="5798"/>
        <end position="5820"/>
    </location>
</feature>
<accession>F2TZI1</accession>
<name>F2TZI1_SALR5</name>
<feature type="compositionally biased region" description="Basic and acidic residues" evidence="2">
    <location>
        <begin position="5582"/>
        <end position="5596"/>
    </location>
</feature>
<feature type="region of interest" description="Disordered" evidence="2">
    <location>
        <begin position="4956"/>
        <end position="4975"/>
    </location>
</feature>
<feature type="compositionally biased region" description="Basic and acidic residues" evidence="2">
    <location>
        <begin position="1"/>
        <end position="12"/>
    </location>
</feature>
<dbReference type="GeneID" id="16078557"/>
<organism evidence="6">
    <name type="scientific">Salpingoeca rosetta (strain ATCC 50818 / BSB-021)</name>
    <dbReference type="NCBI Taxonomy" id="946362"/>
    <lineage>
        <taxon>Eukaryota</taxon>
        <taxon>Choanoflagellata</taxon>
        <taxon>Craspedida</taxon>
        <taxon>Salpingoecidae</taxon>
        <taxon>Salpingoeca</taxon>
    </lineage>
</organism>
<dbReference type="Gene3D" id="2.10.50.10">
    <property type="entry name" value="Tumor Necrosis Factor Receptor, subunit A, domain 2"/>
    <property type="match status" value="13"/>
</dbReference>
<feature type="compositionally biased region" description="Basic and acidic residues" evidence="2">
    <location>
        <begin position="5487"/>
        <end position="5516"/>
    </location>
</feature>
<dbReference type="eggNOG" id="KOG0161">
    <property type="taxonomic scope" value="Eukaryota"/>
</dbReference>
<feature type="compositionally biased region" description="Basic and acidic residues" evidence="2">
    <location>
        <begin position="4120"/>
        <end position="4129"/>
    </location>
</feature>
<keyword evidence="3" id="KW-0812">Transmembrane</keyword>
<feature type="region of interest" description="Disordered" evidence="2">
    <location>
        <begin position="5342"/>
        <end position="5449"/>
    </location>
</feature>
<feature type="region of interest" description="Disordered" evidence="2">
    <location>
        <begin position="4103"/>
        <end position="4129"/>
    </location>
</feature>
<reference evidence="5" key="1">
    <citation type="submission" date="2009-08" db="EMBL/GenBank/DDBJ databases">
        <title>Annotation of Salpingoeca rosetta.</title>
        <authorList>
            <consortium name="The Broad Institute Genome Sequencing Platform"/>
            <person name="Russ C."/>
            <person name="Cuomo C."/>
            <person name="Burger G."/>
            <person name="Gray M.W."/>
            <person name="Holland P.W.H."/>
            <person name="King N."/>
            <person name="Lang F.B.F."/>
            <person name="Roger A.J."/>
            <person name="Ruiz-Trillo I."/>
            <person name="Young S.K."/>
            <person name="Zeng Q."/>
            <person name="Gargeya S."/>
            <person name="Alvarado L."/>
            <person name="Berlin A."/>
            <person name="Chapman S.B."/>
            <person name="Chen Z."/>
            <person name="Freedman E."/>
            <person name="Gellesch M."/>
            <person name="Goldberg J."/>
            <person name="Griggs A."/>
            <person name="Gujja S."/>
            <person name="Heilman E."/>
            <person name="Heiman D."/>
            <person name="Howarth C."/>
            <person name="Mehta T."/>
            <person name="Neiman D."/>
            <person name="Pearson M."/>
            <person name="Roberts A."/>
            <person name="Saif S."/>
            <person name="Shea T."/>
            <person name="Shenoy N."/>
            <person name="Sisk P."/>
            <person name="Stolte C."/>
            <person name="Sykes S."/>
            <person name="White J."/>
            <person name="Yandava C."/>
            <person name="Haas B."/>
            <person name="Nusbaum C."/>
            <person name="Birren B."/>
        </authorList>
    </citation>
    <scope>NUCLEOTIDE SEQUENCE [LARGE SCALE GENOMIC DNA]</scope>
    <source>
        <strain evidence="5">ATCC 50818</strain>
    </source>
</reference>
<dbReference type="OrthoDB" id="439917at2759"/>
<dbReference type="Pfam" id="PF07699">
    <property type="entry name" value="Ephrin_rec_like"/>
    <property type="match status" value="1"/>
</dbReference>
<keyword evidence="1" id="KW-0175">Coiled coil</keyword>
<dbReference type="EMBL" id="GL832957">
    <property type="protein sequence ID" value="EGD79005.1"/>
    <property type="molecule type" value="Genomic_DNA"/>
</dbReference>
<dbReference type="SUPFAM" id="SSF57184">
    <property type="entry name" value="Growth factor receptor domain"/>
    <property type="match status" value="16"/>
</dbReference>
<sequence length="6230" mass="659346">MRARPVSHDRTGDTIAVPPTAPAMTAHTACPGGTWRSHSSGCMKSRRKTPLLPLPLLHATVAAMLCILFLTSAGTVRAATSCQPGEYLNINATCIECLTGYTCSGGVSAAMPCPTGTYNPVPGQSSQALHCLACEAGDYTTARGSTSCQTCPAGHTCADPAAEPTECPQGSYAPAGSTTCKACPAGSKCPYAQLAAPIACANGTYALANQTSCSLCPAGYSCPDASAAIACGVGYYSPQGEPACTICPLGTFCASNTTEAPELCAEGSYAMLGQEACTACPAGYYCPHADEQPVACSNGTYTSSTGAITCLVCEAGRDCSTKTSSTPCPAGTYSGQGLPSCEPCAEGYYANATGLSHCLPCPPGYTCANPAYDPVLCSAGYYSEGTNGTSGAVCIACPRGTTSTPARTGCDDCPQGHHCNDPTIDPQPCPAGTYSAGGTVKACTTCTAGFYCPAQATQPLPCVSGTFSGAGASNCTACPAGYACSSTAAVPVACDAGYISDEGETTCRPCGLGNFCPSSTEGPYPCPVGTYTVNATSQSCLPCPTDHACPSATATPVLCSFGQTVSATLTTCEPCPAGFSCPTPSSTPQPCTPGNYSTEGSGSCTACPAGSACPTTSASPEACSPGSYSTEGSTHCTRCPPGYECPSTADTSLIKACRNGTYALGSATACELCDAGAYCPSTSQGPQGTCPPGTYSLDGQASCTLCPAGSSCQYNDRDPAACAAGSFSEAGALECTVCPPGFACPYTTQAIMHPCDIGSYSEAGSTTCNVCPAGFACPSVYGDTRVSCATGWFSTVNATSCTPCPAGYKCPTSDSDSRTACDPGTYSLGATDTCTDCTAGSYCPSVALPPRVCPPGTYSSDRATQCTACRAGYFCTTTTETLCNEGFWSAANSTYCEPCDSGYLCDAGTRPHTSPNGNPCAQGGYCNGATRTECPDGTYGNVAAKGTLHEACFECPAGSYCDGTGAGATTPTACPAGYYCPAGTGRIDLQPCPAGYYALSGGSKESLDTGCTLCPEGYYCPQASVNPIICPQGYFCPTGTEEGTQNSCPSGTYGATVGFSDASNCTICPIGYYCPDGHNTHPSVSPLPCPGGTYNPFTGAGLEVDCIPCPSGRSCSGTGRNNTNPCEQGHYCPRGTVTSTQYPCPPGTYTDSTSLGAAEECSPCPAGSACGWATGYTDNVPLSCSQGHYCPTGTPTPTSFPCAAGTYTARSNLTAASECSTCPERYYCDGGEGSPTDWCPSGYYCLAGTQAFFQHPCPAGTYQPEIGSYLESECFNCTVGHYCEEATTTPVACPAGTYMPYGSERNDTMGSEASRILSCKIACRDPDDFVSLTTVAELEQCELACEQGSNCATHCGTVSAEYTTACNHGCDSYDSAAAYVQVGVSAGAASECITCPAGYSCSSATVDPVPCGRGFYSEAGSEACERCPAGYYCDEAAVSDTVLVTSKACNSSLYCTSGLSAHDDAVPCPRGHYCPQGTALPVTCPVGTYNPDLYGASLADCHPCDAGMYCVEASVNPTGACNKGYYCPTNITASEVLNGVSGLLIGSYGPKQEPCPAGTYRNATGGQDLSSCATCPEASYCPIASAVPITCPRGFYCPLGSAQPQPCPKGTIGNSTGLIAESDCEACPGGFYCDRLGSWQTTAPCDPGYVCTLGAVTSAPTDNVTGSICPAGGYCPPGSAVSQPCPQGTFNNVTGSVDENDCVPCTPGYYCASTRSPGPTGPCDAGYYCTSESKDRRQFVTPVGHYTTAGSSAPIPCNPGTYQTATGKGSCDPCPAGTYCPDFGMNSTVECPRGFFCPEGSTSFSGPNGNQRCPIGTYGAFSGIANTTGCVDCPPGQYCASPEDGSGLMEPTGPCAAGYICYGNAEFATPGLDGLSWGAVCPPGYYCPEGTQAPVPCPPGSYSNVEGLQSESQCTPCPAARYCPEEAMTTYGAYCAEGYYCILGSAVARPLSNNSVQLRGLDSLDYYYTTQNLTLNTTRLAACGLLDFGGDVCPQGHYCPTGVEAEYIAGFPSFVWEGGPILCAEGTYANFTGAAECWTCPAGFACFNREPFDANPLPCPEGHYCPQGTDSNIPECPVGTYNNRTGLQAETDCTPCPPGLACTVTGLSDPDAPCAEGFWCGRGAFSTRPRTSSPLAATTPSFDGGQCPEAHYCPEGSSAPTPCPPGTISAAVQASSNATCTACPPGFYCEAAGQTQAAAQCAAGYYCVSGATSPRPTDGVTGDVCPAGTYCEAGSHTPANCPPGSYNALTGQSNCTTCPAGFYCEEGASDYTATPCDAGHYCPNGTAHSTQVPCPVGTYLNTTGAATEDACVPCTPGYYCPTTGLVQATLLCDEGYYCSGGSHVARPQVNGTDVATCPGISAGGMCQAGTYCPQGAPAPLPCEAGRACTTTGLSASNKACSAGFVCLGGAQTTRPTDGVTGYRCPAGYYCPAGSSEPTPCPAGTYSQASEASDSSTCLACLLGHACTAPATTSPEACDAGYHCSVLGLNTTSPADLLCDPGYYCPNGTTQQLACPSGTYQNEAGMATCKECPAGFVCDATSSPVVTGTATPCPVGHYCPAGTEVGTANPCPVGTIGNETGLANVTQCHACPPGHYCDEAGLTEPAGECAGGYYCQSGATTPQPLDGVTGDVCPSGNYCPQGSINPVPCPAGSITTLLAQDEVGDCQPCDPGEYCPAGSSAGDCDAGYVCVRGSATAQPTTLAFNAELGVLTGGYMCPNGTYCPAGAISDTPCARGTYAPMPGLEACTPCPAGQLCEELGTINPADCPLGFYCEQGVVTPEPCPIGTFGGRTGLRDVTECTLCEGGHFCDETALTAPKGECDAGYLCAGGDTTPAPTGPTTSILGDDTNFFSVAFVTIFIDGEELNVTSGTCPRGHYCTNGTASPVACPAGYYNPDRRGASLADCTPCPARYYCADTGMTTYTSTCAAGYYCPESAAIATSQPAGYECPLGHRCLAASDAPEPCPDGEYQDVEAQSECKTCPAGSVCEYGRNSSVTPEPCPLTYFCEAGTGLYNKQLCANGTYGAATGYAQASDCVPCPPGKYCNLGVVEGNCHAGYICLSSSTTPQPSGDDADVGSPCPAGYVCPEGTLSPQLCPNGTVVIEGLEQQQVVVTAVNNDGDLISVTRNITVPTLGEGAASFDACDTCPASLVCAGAVVTPCPTGHYCPAESSEPVPCAAGFYNALPASDDPTDCSICPAGYWCRYEGTSDFSDVPCPQGYYCPVGTTTPRACPPGTWSNETAAMSADDCQECPAGFFCPENATTRVVDVCPSGHFCPAGSAEPRVCTAGYYCPTQSGEPRPSPDGYYSPFNSSDPIPCPAGHYCPAPAADASTVIGDYPSGATEAILCPLGYRDRVEGGGNHDRTTLDSACVACEAGKYGSHPTRAVCFDCEPGFVCLEGAIYGNPDVWTAVNATRDRIVYVNGNPYSDVVALDVLPYTGVGFNYTVNGYPDTKSYQCPPGYYCPRQSPYPLPCPEGTYNPNNRSVSVDACVSCPAGTYNNRAGQSFCRSCGSSSFSDSGASLCTCRGENRVFSPADATCVCRPLYASRDGATLLTDVEDGVADCQPIVFDNCPEGSVLNEHGQCLDDSGWLAYCQAECALGPTPSVYDAGLGRCLCKTPALDDVCDISCRAEERQRQQIVCESPPRLVINQVNADGSVDEVISIYTSELGVGALGDIGLDACPTLDGRRLPSFLMVANSDGLTGGYNVPTTVWEGLDVSGASRRRRSSDAAAQSMDGAQGAAGHAGSTVLSSNLTLTAAADGELPRARRPHVRLRREEWVAQLANPVACLELGAVVVFSVNGTNYPVYDKNNLLNRQDDPERPFIHAPLVALAEELQSDPSARSFAYAFTSPGVWVLRDAGSGRTSVFSVMGENVECPDNGPFFPATSSSQHLLTVSREDSLVVTPDWRLMGFILAGAAALVMVVLAATSYFRTAGWVVEGQRTVSYRQAATRYPIEDMSSKGSQRERVQRINRKALEFDLSDPANEPPPQGKSTASNNNNNNNNHGADADADAAGAEGTKEGVSQRLKVLFDDDFWDYERQVDLENFTAETLFDLIDGRTQEVHRQIQAKSDEVKKVYENIRHEASLLKSLWVSKLRLARPVELSPLPPGQPSNTQTLSKARDGYGKELESRKSLGDRWYQALVARRDMLARTFRQSNDLYQDVLSRVEEVRTQVNLVIALQRFAQQQRMDNSVVAEGRVRCEQAVIGLREALIKGTAQLLCSSLVGESDVESFGARLLPPEDGGDEPVPTEQLRDPVDGGLVSGEFIQRSEILPGLFVPVAGTRLLLADGSVQPCSPTEHVVDPRTARVLPVRGNVAYNMVTRQLFVVVDFTSISTHSAPLLYVPWPAQAQAQDKACAFSDGTPLQSSLRTDGTMVHAATGLTVPMLACTTHPATKEIVPVGGVYDDPVTHLPTPIQRYLPGPASGHANTIIVDVDISDEGDAVPVCVPMGNLDTHTHIASEEPLSGRVCLSNHVSLRTSAASPSGSAPVMPKPHGVSWVSGLDALCLQSYRSCLTEVERLPVLLADEALDPLALSSSLASAVSSMDSQLRDVHSIFKRTARLKHSLFSDILLRFAEALSIREDGGVLGHLDEGNVPLFVGQRLYDRESKLEVPVLGVAYEKENERHVPLGGVMHSPDTGELAPISIGAAYVDPDSGEKSRVQGARVDPNTGRVVPSRQPCVRQRTFKLTDDDLARLEEELAARRAWQRRTTNQDNGLLRELQRLMATVLEMDDSETSKVSSHLETLAETLTSRSQQMRREQKRRKEEEGRFDEFPGVLTAMLFSNDKQEASLSVRHLQQFENVLGACKRFLAACTEAQEERDNAYLPERDGADNTDLKDKAQTAFENALDGARLELLESLSMQLAHVHESRATLQWISVDDELRASVVKEILGKMLRQQDRAQSGEDDGQNTMTSLENLISVLQHQASILRTQSTTSTTGLSASGRFTLAQLREEAEETAPASTTPPKQPRMAVPAIAVVEEGDDAETDGTSAGLQTQQAEQQQQQQGADSGSAALEVGKAGGMKKTDSKKKKKKKDKKDATGTLASKELEKLVEIQTQGRTALDARLYEAEREEMDKLLEKLRKEEEDKLGELTADLMRKLVAAGDDEAAQQKLLDAYEEQVATVRKQHQAKADMQVAELMQRLTRIRYDETQRHYQRERDTLPNHPDIAPPPNVTEDDVQAQIKEMLLEQQRLIASLEAGKRASAEEADQDGQGGGAVVDFDKRMEAFANSLTNKSTLRGGDKDAEALAAASTTAKKEVASRAKVVTSVKGRLRAKLEKRRAEAVGKAKTDEERAQVEASYDSQLATLSSHVTKAVDDELARTQQQLVKEFVAEDKQEEAAQMLREHQERMQQVRDKVHSDQRDKVMARIAAQKRLAAQRRRERMQKQQQEKLAAASGSGDGDDEGSKAKGSAAAAVDDGSKHARDLANKVAAASVSDEEAKKRMAELEQAHLKRLEELEAQKQAQMKELSQKVDAEITEAQQKAEADLQKRREESMQAAEQRMREEQERAKAQLSPEEFEKFMNKHRQQLSEVQSRLDKTQQAQRQALQERLKKQRERRRKANESKLEEQFTTEMSKQSEEREQLQSDMERANEEKVLRAAVKDMSNSLSVDSAAGGGGGGGQSTHRDTVIHRVMRARHLREFGRLVERCAVDMEARLRQDVGNFREERAEEREKIEERYEAELAEVEERDASAKTGSRDERFKIRRKLKTALANFDKKTARLVEQLEARVRLSANTDTERRKLELKQRQYNEMVEAFKNFSPDSEVHAQYEEAANQAKEAAEEYKKRLGAERQEQMKKLKEEQERLRKERHEKMEAERKRVLQELEAERQKQEQLMQQKQQRNKKKMMEQMRQQQAHELEKLDEAQRQEVMERHRRGLKNLEDALESEQDRQRQKFRERLNALKARKQEARLRELEEKEEEEQARAEEEFMAKELELQQQLHSQVQATVRKRDLRPTTPFVAGKGKKAKQPGGAKKQGQRRKSRAAAADTAAVSMLDEGLAPMLSKIESIEALLAGYDGAVAGQLGDDVEEEWASRSGDAALFTNKDDDGSAGEVDVVGDDEATQRQRMSLQLAEFVCRVARERRWLDNDVRLQLAKRLPAPVHLQNAFRFSYAYNRDTRTLSVRAQRADEPTQLLLVVIHALAHIKVDNMDGDHTGVFRKAFHSLLRLVCFDVLLSGCIAPASADGGDGGDDADRLQLLLHGLQRQSQSSKPLVKLLDDFSHA</sequence>
<evidence type="ECO:0000313" key="5">
    <source>
        <dbReference type="EMBL" id="EGD79005.1"/>
    </source>
</evidence>
<feature type="region of interest" description="Disordered" evidence="2">
    <location>
        <begin position="1"/>
        <end position="25"/>
    </location>
</feature>
<dbReference type="RefSeq" id="XP_004997961.1">
    <property type="nucleotide sequence ID" value="XM_004997904.1"/>
</dbReference>
<feature type="region of interest" description="Disordered" evidence="2">
    <location>
        <begin position="5481"/>
        <end position="5519"/>
    </location>
</feature>
<feature type="compositionally biased region" description="Basic and acidic residues" evidence="2">
    <location>
        <begin position="5423"/>
        <end position="5432"/>
    </location>
</feature>
<feature type="coiled-coil region" evidence="1">
    <location>
        <begin position="5660"/>
        <end position="5695"/>
    </location>
</feature>
<feature type="domain" description="Tyrosine-protein kinase ephrin type A/B receptor-like" evidence="4">
    <location>
        <begin position="331"/>
        <end position="366"/>
    </location>
</feature>
<dbReference type="KEGG" id="sre:PTSG_01976"/>
<evidence type="ECO:0000313" key="6">
    <source>
        <dbReference type="Proteomes" id="UP000007799"/>
    </source>
</evidence>
<feature type="region of interest" description="Disordered" evidence="2">
    <location>
        <begin position="5532"/>
        <end position="5596"/>
    </location>
</feature>
<feature type="compositionally biased region" description="Basic and acidic residues" evidence="2">
    <location>
        <begin position="5342"/>
        <end position="5371"/>
    </location>
</feature>
<protein>
    <recommendedName>
        <fullName evidence="4">Tyrosine-protein kinase ephrin type A/B receptor-like domain-containing protein</fullName>
    </recommendedName>
</protein>
<keyword evidence="3" id="KW-0472">Membrane</keyword>
<dbReference type="InterPro" id="IPR009030">
    <property type="entry name" value="Growth_fac_rcpt_cys_sf"/>
</dbReference>